<feature type="domain" description="Peptidase C1A papain C-terminal" evidence="1">
    <location>
        <begin position="188"/>
        <end position="278"/>
    </location>
</feature>
<reference evidence="3" key="1">
    <citation type="journal article" date="2019" name="Int. J. Syst. Evol. Microbiol.">
        <title>The Global Catalogue of Microorganisms (GCM) 10K type strain sequencing project: providing services to taxonomists for standard genome sequencing and annotation.</title>
        <authorList>
            <consortium name="The Broad Institute Genomics Platform"/>
            <consortium name="The Broad Institute Genome Sequencing Center for Infectious Disease"/>
            <person name="Wu L."/>
            <person name="Ma J."/>
        </authorList>
    </citation>
    <scope>NUCLEOTIDE SEQUENCE [LARGE SCALE GENOMIC DNA]</scope>
    <source>
        <strain evidence="3">JCM 16601</strain>
    </source>
</reference>
<evidence type="ECO:0000313" key="2">
    <source>
        <dbReference type="EMBL" id="GAA3970953.1"/>
    </source>
</evidence>
<dbReference type="PROSITE" id="PS00639">
    <property type="entry name" value="THIOL_PROTEASE_HIS"/>
    <property type="match status" value="1"/>
</dbReference>
<organism evidence="2 3">
    <name type="scientific">Mucilaginibacter dorajii</name>
    <dbReference type="NCBI Taxonomy" id="692994"/>
    <lineage>
        <taxon>Bacteria</taxon>
        <taxon>Pseudomonadati</taxon>
        <taxon>Bacteroidota</taxon>
        <taxon>Sphingobacteriia</taxon>
        <taxon>Sphingobacteriales</taxon>
        <taxon>Sphingobacteriaceae</taxon>
        <taxon>Mucilaginibacter</taxon>
    </lineage>
</organism>
<dbReference type="InterPro" id="IPR000668">
    <property type="entry name" value="Peptidase_C1A_C"/>
</dbReference>
<dbReference type="CDD" id="cd02619">
    <property type="entry name" value="Peptidase_C1"/>
    <property type="match status" value="1"/>
</dbReference>
<comment type="caution">
    <text evidence="2">The sequence shown here is derived from an EMBL/GenBank/DDBJ whole genome shotgun (WGS) entry which is preliminary data.</text>
</comment>
<dbReference type="Gene3D" id="3.90.70.10">
    <property type="entry name" value="Cysteine proteinases"/>
    <property type="match status" value="1"/>
</dbReference>
<keyword evidence="3" id="KW-1185">Reference proteome</keyword>
<dbReference type="InterPro" id="IPR038765">
    <property type="entry name" value="Papain-like_cys_pep_sf"/>
</dbReference>
<gene>
    <name evidence="2" type="ORF">GCM10022210_20180</name>
</gene>
<protein>
    <recommendedName>
        <fullName evidence="1">Peptidase C1A papain C-terminal domain-containing protein</fullName>
    </recommendedName>
</protein>
<dbReference type="EMBL" id="BAAAZC010000015">
    <property type="protein sequence ID" value="GAA3970953.1"/>
    <property type="molecule type" value="Genomic_DNA"/>
</dbReference>
<name>A0ABP7PTF4_9SPHI</name>
<proteinExistence type="predicted"/>
<dbReference type="InterPro" id="IPR025660">
    <property type="entry name" value="Pept_his_AS"/>
</dbReference>
<dbReference type="RefSeq" id="WP_259091749.1">
    <property type="nucleotide sequence ID" value="NZ_BAAAZC010000015.1"/>
</dbReference>
<evidence type="ECO:0000313" key="3">
    <source>
        <dbReference type="Proteomes" id="UP001500742"/>
    </source>
</evidence>
<dbReference type="Proteomes" id="UP001500742">
    <property type="component" value="Unassembled WGS sequence"/>
</dbReference>
<dbReference type="SUPFAM" id="SSF54001">
    <property type="entry name" value="Cysteine proteinases"/>
    <property type="match status" value="1"/>
</dbReference>
<dbReference type="Pfam" id="PF00112">
    <property type="entry name" value="Peptidase_C1"/>
    <property type="match status" value="1"/>
</dbReference>
<dbReference type="PROSITE" id="PS51257">
    <property type="entry name" value="PROKAR_LIPOPROTEIN"/>
    <property type="match status" value="1"/>
</dbReference>
<evidence type="ECO:0000259" key="1">
    <source>
        <dbReference type="Pfam" id="PF00112"/>
    </source>
</evidence>
<sequence length="408" mass="43365">MNKKLTTALLLSAALFAGSCKKTNDQKLDTNPQPTVKAEHGMGIIVDQKIPSNIPRANLDEMRSRLIQAGYLNKLKVNGTLPASVILNHPSIGDQGTTNTCVSWSIGYAMAGTLNNEFPIGLTTYRSPWYIYQINHTATGVCADNGMSSGADGMNIFQNNGIPPSSYDPVFGSFCSYTPTSDVTDNAGLDKIPSYYSVANITDIKTALSMRLPVEMTFNVYSNFQSAFNTHTKYSAATGSSLGTLLGGHAVCIIGYDDSKNAVLIQNSWGTGGGDSTYPGCMWVDYNVFTNASVLRELYVANPPLKPLAINGIKYIAWSASGSSSGNITALPGTLVHVTVSAYGSSTKSHITNFMLTGATLSGPMGNNLYVSNGSTTQTFTMPSSGTVSWSGYFSENDTTGFGNIAPY</sequence>
<accession>A0ABP7PTF4</accession>